<dbReference type="AlphaFoldDB" id="A0AAU9UHN1"/>
<feature type="compositionally biased region" description="Basic residues" evidence="1">
    <location>
        <begin position="42"/>
        <end position="51"/>
    </location>
</feature>
<dbReference type="EMBL" id="CAKOGL010000019">
    <property type="protein sequence ID" value="CAH2098531.1"/>
    <property type="molecule type" value="Genomic_DNA"/>
</dbReference>
<feature type="compositionally biased region" description="Polar residues" evidence="1">
    <location>
        <begin position="30"/>
        <end position="40"/>
    </location>
</feature>
<name>A0AAU9UHN1_EUPED</name>
<gene>
    <name evidence="2" type="ORF">EEDITHA_LOCUS13635</name>
</gene>
<evidence type="ECO:0000313" key="2">
    <source>
        <dbReference type="EMBL" id="CAH2098531.1"/>
    </source>
</evidence>
<evidence type="ECO:0000313" key="3">
    <source>
        <dbReference type="Proteomes" id="UP001153954"/>
    </source>
</evidence>
<dbReference type="Pfam" id="PF15684">
    <property type="entry name" value="AROS"/>
    <property type="match status" value="1"/>
</dbReference>
<evidence type="ECO:0008006" key="4">
    <source>
        <dbReference type="Google" id="ProtNLM"/>
    </source>
</evidence>
<dbReference type="Proteomes" id="UP001153954">
    <property type="component" value="Unassembled WGS sequence"/>
</dbReference>
<proteinExistence type="predicted"/>
<sequence>MSSALVRQALAFVDPEENIGKGKKRRANPSRHQSTGQVSSHPYKRKSKKQKQSSDKSNKQITEENIKKLLQLSTPTANKEVAQKIVERAVKGKPLAEKIEEKVNNGKSILFPEEPFHKFEKSYFCS</sequence>
<feature type="compositionally biased region" description="Basic and acidic residues" evidence="1">
    <location>
        <begin position="52"/>
        <end position="62"/>
    </location>
</feature>
<accession>A0AAU9UHN1</accession>
<organism evidence="2 3">
    <name type="scientific">Euphydryas editha</name>
    <name type="common">Edith's checkerspot</name>
    <dbReference type="NCBI Taxonomy" id="104508"/>
    <lineage>
        <taxon>Eukaryota</taxon>
        <taxon>Metazoa</taxon>
        <taxon>Ecdysozoa</taxon>
        <taxon>Arthropoda</taxon>
        <taxon>Hexapoda</taxon>
        <taxon>Insecta</taxon>
        <taxon>Pterygota</taxon>
        <taxon>Neoptera</taxon>
        <taxon>Endopterygota</taxon>
        <taxon>Lepidoptera</taxon>
        <taxon>Glossata</taxon>
        <taxon>Ditrysia</taxon>
        <taxon>Papilionoidea</taxon>
        <taxon>Nymphalidae</taxon>
        <taxon>Nymphalinae</taxon>
        <taxon>Euphydryas</taxon>
    </lineage>
</organism>
<keyword evidence="3" id="KW-1185">Reference proteome</keyword>
<evidence type="ECO:0000256" key="1">
    <source>
        <dbReference type="SAM" id="MobiDB-lite"/>
    </source>
</evidence>
<comment type="caution">
    <text evidence="2">The sequence shown here is derived from an EMBL/GenBank/DDBJ whole genome shotgun (WGS) entry which is preliminary data.</text>
</comment>
<protein>
    <recommendedName>
        <fullName evidence="4">40S ribosomal protein S19-binding protein 1</fullName>
    </recommendedName>
</protein>
<reference evidence="2" key="1">
    <citation type="submission" date="2022-03" db="EMBL/GenBank/DDBJ databases">
        <authorList>
            <person name="Tunstrom K."/>
        </authorList>
    </citation>
    <scope>NUCLEOTIDE SEQUENCE</scope>
</reference>
<dbReference type="InterPro" id="IPR023262">
    <property type="entry name" value="AROS"/>
</dbReference>
<feature type="region of interest" description="Disordered" evidence="1">
    <location>
        <begin position="1"/>
        <end position="62"/>
    </location>
</feature>